<accession>A0A1V3X4N4</accession>
<dbReference type="GO" id="GO:0016787">
    <property type="term" value="F:hydrolase activity"/>
    <property type="evidence" value="ECO:0007669"/>
    <property type="project" value="UniProtKB-KW"/>
</dbReference>
<dbReference type="InterPro" id="IPR050300">
    <property type="entry name" value="GDXG_lipolytic_enzyme"/>
</dbReference>
<evidence type="ECO:0000313" key="6">
    <source>
        <dbReference type="Proteomes" id="UP000189229"/>
    </source>
</evidence>
<gene>
    <name evidence="5" type="ORF">BZL30_4643</name>
</gene>
<dbReference type="InterPro" id="IPR029058">
    <property type="entry name" value="AB_hydrolase_fold"/>
</dbReference>
<dbReference type="PANTHER" id="PTHR48081">
    <property type="entry name" value="AB HYDROLASE SUPERFAMILY PROTEIN C4A8.06C"/>
    <property type="match status" value="1"/>
</dbReference>
<evidence type="ECO:0000256" key="1">
    <source>
        <dbReference type="ARBA" id="ARBA00010515"/>
    </source>
</evidence>
<feature type="domain" description="Alpha/beta hydrolase fold-3" evidence="4">
    <location>
        <begin position="139"/>
        <end position="336"/>
    </location>
</feature>
<reference evidence="5 6" key="1">
    <citation type="submission" date="2017-02" db="EMBL/GenBank/DDBJ databases">
        <title>Complete genome sequences of Mycobacterium kansasii strains isolated from rhesus macaques.</title>
        <authorList>
            <person name="Panda A."/>
            <person name="Nagaraj S."/>
            <person name="Zhao X."/>
            <person name="Tettelin H."/>
            <person name="Detolla L.J."/>
        </authorList>
    </citation>
    <scope>NUCLEOTIDE SEQUENCE [LARGE SCALE GENOMIC DNA]</scope>
    <source>
        <strain evidence="5 6">11-3813</strain>
    </source>
</reference>
<dbReference type="AlphaFoldDB" id="A0A1V3X4N4"/>
<dbReference type="InterPro" id="IPR013094">
    <property type="entry name" value="AB_hydrolase_3"/>
</dbReference>
<dbReference type="PANTHER" id="PTHR48081:SF8">
    <property type="entry name" value="ALPHA_BETA HYDROLASE FOLD-3 DOMAIN-CONTAINING PROTEIN-RELATED"/>
    <property type="match status" value="1"/>
</dbReference>
<name>A0A1V3X4N4_MYCKA</name>
<sequence>MASPVNVAPMSAALTRRRPRRGRCLPAASWSTLDMVGFGLGVGELETIARGQRKERALTRGGPSWASRTMPAILRVTGRTRQYKTFADARKHITARALRPSPYGPPVRLRSDVTVDVGRRSGWPIYAVAPKNDIHTRTVVYLHGGAWVNEINSQHWRLVTHVATGARVKVVVPIYPLLPFGTAADVVPEVAQLVVENMSTGHGVCLAGDSAGGQIALSAALLLRDDHDVVLPRTVLISPALDVSLSNPMINSVELTDPWLAREALSVFGECWRGDLIPDDPRVSPLAAELTGLGPLTVFSGTRDILNPDARALVQKATAAGVDIDYHERFGLLHVYPLMPIPEGRAARAVIVERLRAH</sequence>
<dbReference type="Gene3D" id="3.40.50.1820">
    <property type="entry name" value="alpha/beta hydrolase"/>
    <property type="match status" value="1"/>
</dbReference>
<evidence type="ECO:0000313" key="5">
    <source>
        <dbReference type="EMBL" id="OOK74120.1"/>
    </source>
</evidence>
<dbReference type="EMBL" id="MVBM01000004">
    <property type="protein sequence ID" value="OOK74120.1"/>
    <property type="molecule type" value="Genomic_DNA"/>
</dbReference>
<dbReference type="InterPro" id="IPR033140">
    <property type="entry name" value="Lipase_GDXG_put_SER_AS"/>
</dbReference>
<comment type="caution">
    <text evidence="5">The sequence shown here is derived from an EMBL/GenBank/DDBJ whole genome shotgun (WGS) entry which is preliminary data.</text>
</comment>
<dbReference type="Pfam" id="PF07859">
    <property type="entry name" value="Abhydrolase_3"/>
    <property type="match status" value="1"/>
</dbReference>
<proteinExistence type="inferred from homology"/>
<feature type="active site" evidence="3">
    <location>
        <position position="210"/>
    </location>
</feature>
<comment type="similarity">
    <text evidence="1">Belongs to the 'GDXG' lipolytic enzyme family.</text>
</comment>
<keyword evidence="2 5" id="KW-0378">Hydrolase</keyword>
<protein>
    <submittedName>
        <fullName evidence="5">Alpha/beta hydrolase fold family protein</fullName>
    </submittedName>
</protein>
<organism evidence="5 6">
    <name type="scientific">Mycobacterium kansasii</name>
    <dbReference type="NCBI Taxonomy" id="1768"/>
    <lineage>
        <taxon>Bacteria</taxon>
        <taxon>Bacillati</taxon>
        <taxon>Actinomycetota</taxon>
        <taxon>Actinomycetes</taxon>
        <taxon>Mycobacteriales</taxon>
        <taxon>Mycobacteriaceae</taxon>
        <taxon>Mycobacterium</taxon>
    </lineage>
</organism>
<dbReference type="PROSITE" id="PS01174">
    <property type="entry name" value="LIPASE_GDXG_SER"/>
    <property type="match status" value="1"/>
</dbReference>
<dbReference type="Proteomes" id="UP000189229">
    <property type="component" value="Unassembled WGS sequence"/>
</dbReference>
<evidence type="ECO:0000256" key="2">
    <source>
        <dbReference type="ARBA" id="ARBA00022801"/>
    </source>
</evidence>
<evidence type="ECO:0000256" key="3">
    <source>
        <dbReference type="PROSITE-ProRule" id="PRU10038"/>
    </source>
</evidence>
<evidence type="ECO:0000259" key="4">
    <source>
        <dbReference type="Pfam" id="PF07859"/>
    </source>
</evidence>
<dbReference type="SUPFAM" id="SSF53474">
    <property type="entry name" value="alpha/beta-Hydrolases"/>
    <property type="match status" value="1"/>
</dbReference>